<feature type="compositionally biased region" description="Basic residues" evidence="1">
    <location>
        <begin position="842"/>
        <end position="854"/>
    </location>
</feature>
<feature type="region of interest" description="Disordered" evidence="1">
    <location>
        <begin position="1180"/>
        <end position="1199"/>
    </location>
</feature>
<dbReference type="Ensembl" id="ENSCRFT00000019248.1">
    <property type="protein sequence ID" value="ENSCRFP00000018625.1"/>
    <property type="gene ID" value="ENSCRFG00000014045.1"/>
</dbReference>
<dbReference type="InterPro" id="IPR039110">
    <property type="entry name" value="KNL2-like"/>
</dbReference>
<evidence type="ECO:0000256" key="1">
    <source>
        <dbReference type="SAM" id="MobiDB-lite"/>
    </source>
</evidence>
<reference evidence="3" key="1">
    <citation type="submission" date="2025-08" db="UniProtKB">
        <authorList>
            <consortium name="Ensembl"/>
        </authorList>
    </citation>
    <scope>IDENTIFICATION</scope>
</reference>
<protein>
    <recommendedName>
        <fullName evidence="2">Myb-like domain-containing protein</fullName>
    </recommendedName>
</protein>
<dbReference type="SUPFAM" id="SSF46689">
    <property type="entry name" value="Homeodomain-like"/>
    <property type="match status" value="1"/>
</dbReference>
<evidence type="ECO:0000313" key="3">
    <source>
        <dbReference type="Ensembl" id="ENSCRFP00000018625.1"/>
    </source>
</evidence>
<feature type="compositionally biased region" description="Basic and acidic residues" evidence="1">
    <location>
        <begin position="910"/>
        <end position="924"/>
    </location>
</feature>
<dbReference type="SMART" id="SM00717">
    <property type="entry name" value="SANT"/>
    <property type="match status" value="1"/>
</dbReference>
<feature type="compositionally biased region" description="Polar residues" evidence="1">
    <location>
        <begin position="227"/>
        <end position="243"/>
    </location>
</feature>
<feature type="compositionally biased region" description="Polar residues" evidence="1">
    <location>
        <begin position="1184"/>
        <end position="1199"/>
    </location>
</feature>
<feature type="compositionally biased region" description="Low complexity" evidence="1">
    <location>
        <begin position="1008"/>
        <end position="1017"/>
    </location>
</feature>
<dbReference type="InterPro" id="IPR009057">
    <property type="entry name" value="Homeodomain-like_sf"/>
</dbReference>
<feature type="region of interest" description="Disordered" evidence="1">
    <location>
        <begin position="62"/>
        <end position="142"/>
    </location>
</feature>
<feature type="compositionally biased region" description="Low complexity" evidence="1">
    <location>
        <begin position="926"/>
        <end position="940"/>
    </location>
</feature>
<dbReference type="PANTHER" id="PTHR16124:SF3">
    <property type="entry name" value="MIS18-BINDING PROTEIN 1"/>
    <property type="match status" value="1"/>
</dbReference>
<feature type="region of interest" description="Disordered" evidence="1">
    <location>
        <begin position="1005"/>
        <end position="1034"/>
    </location>
</feature>
<organism evidence="3 4">
    <name type="scientific">Cyanoderma ruficeps</name>
    <name type="common">rufous-capped babbler</name>
    <dbReference type="NCBI Taxonomy" id="181631"/>
    <lineage>
        <taxon>Eukaryota</taxon>
        <taxon>Metazoa</taxon>
        <taxon>Chordata</taxon>
        <taxon>Craniata</taxon>
        <taxon>Vertebrata</taxon>
        <taxon>Euteleostomi</taxon>
        <taxon>Archelosauria</taxon>
        <taxon>Archosauria</taxon>
        <taxon>Dinosauria</taxon>
        <taxon>Saurischia</taxon>
        <taxon>Theropoda</taxon>
        <taxon>Coelurosauria</taxon>
        <taxon>Aves</taxon>
        <taxon>Neognathae</taxon>
        <taxon>Neoaves</taxon>
        <taxon>Telluraves</taxon>
        <taxon>Australaves</taxon>
        <taxon>Passeriformes</taxon>
        <taxon>Sylvioidea</taxon>
        <taxon>Timaliidae</taxon>
        <taxon>Cyanoderma</taxon>
    </lineage>
</organism>
<feature type="region of interest" description="Disordered" evidence="1">
    <location>
        <begin position="225"/>
        <end position="263"/>
    </location>
</feature>
<feature type="compositionally biased region" description="Low complexity" evidence="1">
    <location>
        <begin position="869"/>
        <end position="898"/>
    </location>
</feature>
<dbReference type="CDD" id="cd00167">
    <property type="entry name" value="SANT"/>
    <property type="match status" value="1"/>
</dbReference>
<feature type="compositionally biased region" description="Basic and acidic residues" evidence="1">
    <location>
        <begin position="382"/>
        <end position="395"/>
    </location>
</feature>
<feature type="region of interest" description="Disordered" evidence="1">
    <location>
        <begin position="670"/>
        <end position="955"/>
    </location>
</feature>
<dbReference type="InterPro" id="IPR001005">
    <property type="entry name" value="SANT/Myb"/>
</dbReference>
<dbReference type="Proteomes" id="UP000694396">
    <property type="component" value="Unplaced"/>
</dbReference>
<proteinExistence type="predicted"/>
<feature type="compositionally biased region" description="Polar residues" evidence="1">
    <location>
        <begin position="304"/>
        <end position="319"/>
    </location>
</feature>
<dbReference type="InterPro" id="IPR015216">
    <property type="entry name" value="SANTA"/>
</dbReference>
<dbReference type="PROSITE" id="PS50090">
    <property type="entry name" value="MYB_LIKE"/>
    <property type="match status" value="1"/>
</dbReference>
<dbReference type="Gene3D" id="1.10.10.60">
    <property type="entry name" value="Homeodomain-like"/>
    <property type="match status" value="1"/>
</dbReference>
<name>A0A8C3RAR4_9PASS</name>
<feature type="compositionally biased region" description="Low complexity" evidence="1">
    <location>
        <begin position="758"/>
        <end position="769"/>
    </location>
</feature>
<feature type="compositionally biased region" description="Basic and acidic residues" evidence="1">
    <location>
        <begin position="434"/>
        <end position="446"/>
    </location>
</feature>
<feature type="region of interest" description="Disordered" evidence="1">
    <location>
        <begin position="355"/>
        <end position="414"/>
    </location>
</feature>
<dbReference type="AlphaFoldDB" id="A0A8C3RAR4"/>
<feature type="region of interest" description="Disordered" evidence="1">
    <location>
        <begin position="556"/>
        <end position="603"/>
    </location>
</feature>
<accession>A0A8C3RAR4</accession>
<keyword evidence="4" id="KW-1185">Reference proteome</keyword>
<evidence type="ECO:0000259" key="2">
    <source>
        <dbReference type="PROSITE" id="PS50090"/>
    </source>
</evidence>
<sequence length="1199" mass="131495">MRGPGPARDCRDSVCDIITTPSRRFLWGQPPLRSVSLNSIPAGTLTPLKQLLREQGGLAAGDSRALGPQLVGPGTRPCPLAEQRPNLRNGLDTRPGSGPGTRPCPFAEQRPNLRDVPDPRAGPVAERPPKRCAPEPPGQDSPAKIFQRMKARAEQQRRVAADVLLSPAAGQRWPGTARAEGSAQPGRGAVWPQVPRAVLPAGPPVLETPQKFFLRVKWQQQQQQQQKGTGVTVENTNSLQSESPGIAEPGKSPRHHPAVPPCHIHRDLNPPPLGSLALCLNSPNFFVVPFFFPFEWAVRPPPTQSQQKVPPATTTQNPLVQAARAGRPREEPAEDGDVFLVESIAADADEEMSQRTVAAPVQGNSSPWKNGGKGSWGNGEPAELREDRRELEPRNRAAAAAVEKAPGTDPEKPSQCLCSIMLSSPLKFPRKQKLAGDPKVPLDKPPAEQPAGKAHKEPTICLSSWRIKVLPGNTEICVEGKRKDMRQQLWHSSAVTERLAHTQLRTSSGTVYQLQGKIDSAAMRSEGFPHRLIKRFTFGFSTRWRDYLEEFLQERRRKEQNQDSGVEESEESDSVGGTDVVETAGGSASHAEKPALRNSTYEVSPGNEENIFITPKHSSGNDSSRVYTRSGRLVKPPLNFWCGQRELVDQNLNVTIENGGVDYLSLMLSSEKAKRKTSSISKKDKPKEDMKTREEMPKSQSKGKSTDRGATSRADPRAAGSRKGRRSLSEEEENDPGVRGTKTKPQPPARGSSSNTRAPGAAKGAAGSGQLSRNSLRPARQPLQGKERVLLTQEPSDEGEQSSEDTPLLIKRKKKSILKAECQNWKRCSGPKSSGDDANKARGQRAGKAPRKVLVRLSEAESSEESEPSPEGKTSPGPRASPGSAGARRARGRAQPPRRWLDSDTETGDEELHRKDRNARESRGKTSPGASSSAQPSAATQRHHQRPEGHKYLQLFPRAADGWSEKELQKLHRAVAALPKHRSSFWQDVAMAVGSRSAHECQGRYLEEQQQGKGSKQQPRKTTSGKPEQKDKKEAVITAKVGTLKRKQQMREFLEQLPKDNHDDVFTATPLQSRRVQLPALRGSWDEDAEDFTLSEFPLTPSSGLFPPVKTPQCAHISPGMLVPINRNAYDRHVFHMQKNTRGNRGTWDKLKKKSARAVLGTPASCRTKRVTPAPVVGKLFASETPNSSSEEQDSYFST</sequence>
<evidence type="ECO:0000313" key="4">
    <source>
        <dbReference type="Proteomes" id="UP000694396"/>
    </source>
</evidence>
<feature type="domain" description="Myb-like" evidence="2">
    <location>
        <begin position="963"/>
        <end position="1005"/>
    </location>
</feature>
<dbReference type="GO" id="GO:0000775">
    <property type="term" value="C:chromosome, centromeric region"/>
    <property type="evidence" value="ECO:0007669"/>
    <property type="project" value="TreeGrafter"/>
</dbReference>
<dbReference type="PANTHER" id="PTHR16124">
    <property type="entry name" value="MIS18-BINDING PROTEIN 1"/>
    <property type="match status" value="1"/>
</dbReference>
<dbReference type="Pfam" id="PF09133">
    <property type="entry name" value="SANTA"/>
    <property type="match status" value="1"/>
</dbReference>
<feature type="compositionally biased region" description="Basic and acidic residues" evidence="1">
    <location>
        <begin position="681"/>
        <end position="697"/>
    </location>
</feature>
<reference evidence="3" key="2">
    <citation type="submission" date="2025-09" db="UniProtKB">
        <authorList>
            <consortium name="Ensembl"/>
        </authorList>
    </citation>
    <scope>IDENTIFICATION</scope>
</reference>
<feature type="region of interest" description="Disordered" evidence="1">
    <location>
        <begin position="301"/>
        <end position="334"/>
    </location>
</feature>
<feature type="region of interest" description="Disordered" evidence="1">
    <location>
        <begin position="430"/>
        <end position="456"/>
    </location>
</feature>